<protein>
    <submittedName>
        <fullName evidence="1">Uncharacterized protein</fullName>
    </submittedName>
</protein>
<gene>
    <name evidence="1" type="ORF">AVEN_207126_1</name>
</gene>
<dbReference type="AlphaFoldDB" id="A0A4Y2M5V2"/>
<reference evidence="1 2" key="1">
    <citation type="journal article" date="2019" name="Sci. Rep.">
        <title>Orb-weaving spider Araneus ventricosus genome elucidates the spidroin gene catalogue.</title>
        <authorList>
            <person name="Kono N."/>
            <person name="Nakamura H."/>
            <person name="Ohtoshi R."/>
            <person name="Moran D.A.P."/>
            <person name="Shinohara A."/>
            <person name="Yoshida Y."/>
            <person name="Fujiwara M."/>
            <person name="Mori M."/>
            <person name="Tomita M."/>
            <person name="Arakawa K."/>
        </authorList>
    </citation>
    <scope>NUCLEOTIDE SEQUENCE [LARGE SCALE GENOMIC DNA]</scope>
</reference>
<sequence length="108" mass="12784">MPRRQKFPTLFERYRRFRDGYLLQGMRLADINAVVQTFRERASIQPKAFLKRALRCFKNVGKKVLTPEEGSFGYDAEFFLFACVQDASMIDRRMVEMKEIRFSLQMGS</sequence>
<proteinExistence type="predicted"/>
<keyword evidence="2" id="KW-1185">Reference proteome</keyword>
<evidence type="ECO:0000313" key="2">
    <source>
        <dbReference type="Proteomes" id="UP000499080"/>
    </source>
</evidence>
<evidence type="ECO:0000313" key="1">
    <source>
        <dbReference type="EMBL" id="GBN22381.1"/>
    </source>
</evidence>
<dbReference type="Proteomes" id="UP000499080">
    <property type="component" value="Unassembled WGS sequence"/>
</dbReference>
<comment type="caution">
    <text evidence="1">The sequence shown here is derived from an EMBL/GenBank/DDBJ whole genome shotgun (WGS) entry which is preliminary data.</text>
</comment>
<accession>A0A4Y2M5V2</accession>
<name>A0A4Y2M5V2_ARAVE</name>
<organism evidence="1 2">
    <name type="scientific">Araneus ventricosus</name>
    <name type="common">Orbweaver spider</name>
    <name type="synonym">Epeira ventricosa</name>
    <dbReference type="NCBI Taxonomy" id="182803"/>
    <lineage>
        <taxon>Eukaryota</taxon>
        <taxon>Metazoa</taxon>
        <taxon>Ecdysozoa</taxon>
        <taxon>Arthropoda</taxon>
        <taxon>Chelicerata</taxon>
        <taxon>Arachnida</taxon>
        <taxon>Araneae</taxon>
        <taxon>Araneomorphae</taxon>
        <taxon>Entelegynae</taxon>
        <taxon>Araneoidea</taxon>
        <taxon>Araneidae</taxon>
        <taxon>Araneus</taxon>
    </lineage>
</organism>
<dbReference type="EMBL" id="BGPR01202787">
    <property type="protein sequence ID" value="GBN22381.1"/>
    <property type="molecule type" value="Genomic_DNA"/>
</dbReference>